<keyword evidence="4 6" id="KW-0975">Bacterial flagellum</keyword>
<gene>
    <name evidence="9" type="ORF">ABID16_002237</name>
</gene>
<dbReference type="Pfam" id="PF00460">
    <property type="entry name" value="Flg_bb_rod"/>
    <property type="match status" value="1"/>
</dbReference>
<dbReference type="PANTHER" id="PTHR30435">
    <property type="entry name" value="FLAGELLAR PROTEIN"/>
    <property type="match status" value="1"/>
</dbReference>
<dbReference type="PROSITE" id="PS00588">
    <property type="entry name" value="FLAGELLA_BB_ROD"/>
    <property type="match status" value="1"/>
</dbReference>
<evidence type="ECO:0000256" key="1">
    <source>
        <dbReference type="ARBA" id="ARBA00004117"/>
    </source>
</evidence>
<dbReference type="PANTHER" id="PTHR30435:SF2">
    <property type="entry name" value="FLAGELLAR BASAL-BODY ROD PROTEIN FLGC"/>
    <property type="match status" value="1"/>
</dbReference>
<name>A0ABV2IZV6_9HYPH</name>
<dbReference type="EMBL" id="JBEPMB010000002">
    <property type="protein sequence ID" value="MET3613908.1"/>
    <property type="molecule type" value="Genomic_DNA"/>
</dbReference>
<dbReference type="NCBIfam" id="TIGR01395">
    <property type="entry name" value="FlgC"/>
    <property type="match status" value="1"/>
</dbReference>
<sequence length="141" mass="15422">MIVDPLSASLKISASGMDAQSTRLRIVSENLANVRSTGETPGSEPYRRKMVSFAAHVDRATGIAEVKIQKVFDDTSAFNLEFDPGNPAANKDGYVKMPNVNPLIEMADMREANRSYEANLQAIKQARDMISSTIDLLRSSS</sequence>
<keyword evidence="9" id="KW-0966">Cell projection</keyword>
<dbReference type="InterPro" id="IPR010930">
    <property type="entry name" value="Flg_bb/hook_C_dom"/>
</dbReference>
<comment type="similarity">
    <text evidence="2">Belongs to the flagella basal body rod proteins family.</text>
</comment>
<evidence type="ECO:0000256" key="4">
    <source>
        <dbReference type="ARBA" id="ARBA00023143"/>
    </source>
</evidence>
<dbReference type="InterPro" id="IPR019776">
    <property type="entry name" value="Flagellar_basal_body_rod_CS"/>
</dbReference>
<proteinExistence type="inferred from homology"/>
<accession>A0ABV2IZV6</accession>
<organism evidence="9 10">
    <name type="scientific">Rhizobium aquaticum</name>
    <dbReference type="NCBI Taxonomy" id="1549636"/>
    <lineage>
        <taxon>Bacteria</taxon>
        <taxon>Pseudomonadati</taxon>
        <taxon>Pseudomonadota</taxon>
        <taxon>Alphaproteobacteria</taxon>
        <taxon>Hyphomicrobiales</taxon>
        <taxon>Rhizobiaceae</taxon>
        <taxon>Rhizobium/Agrobacterium group</taxon>
        <taxon>Rhizobium</taxon>
    </lineage>
</organism>
<evidence type="ECO:0000256" key="6">
    <source>
        <dbReference type="RuleBase" id="RU362062"/>
    </source>
</evidence>
<evidence type="ECO:0000256" key="3">
    <source>
        <dbReference type="ARBA" id="ARBA00017941"/>
    </source>
</evidence>
<comment type="caution">
    <text evidence="9">The sequence shown here is derived from an EMBL/GenBank/DDBJ whole genome shotgun (WGS) entry which is preliminary data.</text>
</comment>
<dbReference type="Pfam" id="PF06429">
    <property type="entry name" value="Flg_bbr_C"/>
    <property type="match status" value="1"/>
</dbReference>
<evidence type="ECO:0000256" key="5">
    <source>
        <dbReference type="ARBA" id="ARBA00025933"/>
    </source>
</evidence>
<feature type="domain" description="Flagellar basal body rod protein N-terminal" evidence="7">
    <location>
        <begin position="11"/>
        <end position="34"/>
    </location>
</feature>
<protein>
    <recommendedName>
        <fullName evidence="3 6">Flagellar basal-body rod protein FlgC</fullName>
    </recommendedName>
</protein>
<evidence type="ECO:0000256" key="2">
    <source>
        <dbReference type="ARBA" id="ARBA00009677"/>
    </source>
</evidence>
<evidence type="ECO:0000259" key="7">
    <source>
        <dbReference type="Pfam" id="PF00460"/>
    </source>
</evidence>
<dbReference type="InterPro" id="IPR001444">
    <property type="entry name" value="Flag_bb_rod_N"/>
</dbReference>
<keyword evidence="10" id="KW-1185">Reference proteome</keyword>
<dbReference type="RefSeq" id="WP_354556403.1">
    <property type="nucleotide sequence ID" value="NZ_JBEPMB010000002.1"/>
</dbReference>
<keyword evidence="9" id="KW-0969">Cilium</keyword>
<evidence type="ECO:0000313" key="9">
    <source>
        <dbReference type="EMBL" id="MET3613908.1"/>
    </source>
</evidence>
<keyword evidence="9" id="KW-0282">Flagellum</keyword>
<dbReference type="InterPro" id="IPR006299">
    <property type="entry name" value="FlgC"/>
</dbReference>
<comment type="subcellular location">
    <subcellularLocation>
        <location evidence="1 6">Bacterial flagellum basal body</location>
    </subcellularLocation>
</comment>
<evidence type="ECO:0000313" key="10">
    <source>
        <dbReference type="Proteomes" id="UP001549047"/>
    </source>
</evidence>
<evidence type="ECO:0000259" key="8">
    <source>
        <dbReference type="Pfam" id="PF06429"/>
    </source>
</evidence>
<feature type="domain" description="Flagellar basal-body/hook protein C-terminal" evidence="8">
    <location>
        <begin position="92"/>
        <end position="136"/>
    </location>
</feature>
<reference evidence="9 10" key="1">
    <citation type="submission" date="2024-06" db="EMBL/GenBank/DDBJ databases">
        <title>Genomic Encyclopedia of Type Strains, Phase IV (KMG-IV): sequencing the most valuable type-strain genomes for metagenomic binning, comparative biology and taxonomic classification.</title>
        <authorList>
            <person name="Goeker M."/>
        </authorList>
    </citation>
    <scope>NUCLEOTIDE SEQUENCE [LARGE SCALE GENOMIC DNA]</scope>
    <source>
        <strain evidence="9 10">DSM 29780</strain>
    </source>
</reference>
<dbReference type="Proteomes" id="UP001549047">
    <property type="component" value="Unassembled WGS sequence"/>
</dbReference>
<comment type="subunit">
    <text evidence="5 6">The basal body constitutes a major portion of the flagellar organelle and consists of four rings (L,P,S, and M) mounted on a central rod. The rod consists of about 26 subunits of FlgG in the distal portion, and FlgB, FlgC and FlgF are thought to build up the proximal portion of the rod with about 6 subunits each.</text>
</comment>